<gene>
    <name evidence="9" type="ORF">RND81_06G035900</name>
</gene>
<evidence type="ECO:0000256" key="1">
    <source>
        <dbReference type="ARBA" id="ARBA00010290"/>
    </source>
</evidence>
<evidence type="ECO:0000256" key="7">
    <source>
        <dbReference type="PIRSR" id="PIRSR606689-1"/>
    </source>
</evidence>
<dbReference type="Proteomes" id="UP001443914">
    <property type="component" value="Unassembled WGS sequence"/>
</dbReference>
<evidence type="ECO:0000256" key="8">
    <source>
        <dbReference type="PIRSR" id="PIRSR606689-2"/>
    </source>
</evidence>
<evidence type="ECO:0000256" key="4">
    <source>
        <dbReference type="ARBA" id="ARBA00022892"/>
    </source>
</evidence>
<evidence type="ECO:0000256" key="2">
    <source>
        <dbReference type="ARBA" id="ARBA00022707"/>
    </source>
</evidence>
<keyword evidence="8" id="KW-0460">Magnesium</keyword>
<dbReference type="AlphaFoldDB" id="A0AAW1K9C8"/>
<dbReference type="GO" id="GO:0003924">
    <property type="term" value="F:GTPase activity"/>
    <property type="evidence" value="ECO:0007669"/>
    <property type="project" value="InterPro"/>
</dbReference>
<protein>
    <recommendedName>
        <fullName evidence="11">GTP-binding protein</fullName>
    </recommendedName>
</protein>
<comment type="caution">
    <text evidence="9">The sequence shown here is derived from an EMBL/GenBank/DDBJ whole genome shotgun (WGS) entry which is preliminary data.</text>
</comment>
<dbReference type="GO" id="GO:0016192">
    <property type="term" value="P:vesicle-mediated transport"/>
    <property type="evidence" value="ECO:0007669"/>
    <property type="project" value="UniProtKB-KW"/>
</dbReference>
<dbReference type="InterPro" id="IPR027417">
    <property type="entry name" value="P-loop_NTPase"/>
</dbReference>
<dbReference type="Pfam" id="PF00025">
    <property type="entry name" value="Arf"/>
    <property type="match status" value="1"/>
</dbReference>
<dbReference type="GO" id="GO:0005525">
    <property type="term" value="F:GTP binding"/>
    <property type="evidence" value="ECO:0007669"/>
    <property type="project" value="UniProtKB-KW"/>
</dbReference>
<evidence type="ECO:0000313" key="10">
    <source>
        <dbReference type="Proteomes" id="UP001443914"/>
    </source>
</evidence>
<feature type="binding site" evidence="8">
    <location>
        <position position="31"/>
    </location>
    <ligand>
        <name>Mg(2+)</name>
        <dbReference type="ChEBI" id="CHEBI:18420"/>
    </ligand>
</feature>
<evidence type="ECO:0000313" key="9">
    <source>
        <dbReference type="EMBL" id="KAK9713568.1"/>
    </source>
</evidence>
<keyword evidence="4" id="KW-0931">ER-Golgi transport</keyword>
<feature type="binding site" evidence="7">
    <location>
        <position position="71"/>
    </location>
    <ligand>
        <name>GTP</name>
        <dbReference type="ChEBI" id="CHEBI:37565"/>
    </ligand>
</feature>
<dbReference type="GO" id="GO:0015031">
    <property type="term" value="P:protein transport"/>
    <property type="evidence" value="ECO:0007669"/>
    <property type="project" value="UniProtKB-KW"/>
</dbReference>
<name>A0AAW1K9C8_SAPOF</name>
<dbReference type="InterPro" id="IPR024156">
    <property type="entry name" value="Small_GTPase_ARF"/>
</dbReference>
<dbReference type="SUPFAM" id="SSF52540">
    <property type="entry name" value="P-loop containing nucleoside triphosphate hydrolases"/>
    <property type="match status" value="1"/>
</dbReference>
<evidence type="ECO:0000256" key="3">
    <source>
        <dbReference type="ARBA" id="ARBA00022741"/>
    </source>
</evidence>
<evidence type="ECO:0008006" key="11">
    <source>
        <dbReference type="Google" id="ProtNLM"/>
    </source>
</evidence>
<dbReference type="SMART" id="SM00177">
    <property type="entry name" value="ARF"/>
    <property type="match status" value="1"/>
</dbReference>
<keyword evidence="2" id="KW-0519">Myristate</keyword>
<proteinExistence type="inferred from homology"/>
<feature type="binding site" evidence="8">
    <location>
        <position position="49"/>
    </location>
    <ligand>
        <name>Mg(2+)</name>
        <dbReference type="ChEBI" id="CHEBI:18420"/>
    </ligand>
</feature>
<reference evidence="9" key="1">
    <citation type="submission" date="2024-03" db="EMBL/GenBank/DDBJ databases">
        <title>WGS assembly of Saponaria officinalis var. Norfolk2.</title>
        <authorList>
            <person name="Jenkins J."/>
            <person name="Shu S."/>
            <person name="Grimwood J."/>
            <person name="Barry K."/>
            <person name="Goodstein D."/>
            <person name="Schmutz J."/>
            <person name="Leebens-Mack J."/>
            <person name="Osbourn A."/>
        </authorList>
    </citation>
    <scope>NUCLEOTIDE SEQUENCE [LARGE SCALE GENOMIC DNA]</scope>
    <source>
        <strain evidence="9">JIC</strain>
    </source>
</reference>
<dbReference type="EMBL" id="JBDFQZ010000006">
    <property type="protein sequence ID" value="KAK9713568.1"/>
    <property type="molecule type" value="Genomic_DNA"/>
</dbReference>
<keyword evidence="3 7" id="KW-0547">Nucleotide-binding</keyword>
<feature type="binding site" evidence="7">
    <location>
        <begin position="24"/>
        <end position="31"/>
    </location>
    <ligand>
        <name>GTP</name>
        <dbReference type="ChEBI" id="CHEBI:37565"/>
    </ligand>
</feature>
<keyword evidence="5" id="KW-0653">Protein transport</keyword>
<keyword evidence="2" id="KW-0449">Lipoprotein</keyword>
<dbReference type="GO" id="GO:0046872">
    <property type="term" value="F:metal ion binding"/>
    <property type="evidence" value="ECO:0007669"/>
    <property type="project" value="UniProtKB-KW"/>
</dbReference>
<keyword evidence="10" id="KW-1185">Reference proteome</keyword>
<accession>A0AAW1K9C8</accession>
<dbReference type="InterPro" id="IPR006689">
    <property type="entry name" value="Small_GTPase_ARF/SAR"/>
</dbReference>
<sequence length="118" mass="12950">MGGMVSSLTTTIYGKKRLPILMIGYGFAGKSTILHRLVHGDFIEINTPTIGFDAETVDYKDVSFIVSEVGGQLRGMAALCRHYLGVTPGLIMVVDSGGRDRITDARDKLHDYMKEIEV</sequence>
<keyword evidence="6 7" id="KW-0342">GTP-binding</keyword>
<keyword evidence="5" id="KW-0813">Transport</keyword>
<comment type="similarity">
    <text evidence="1">Belongs to the small GTPase superfamily. Arf family.</text>
</comment>
<organism evidence="9 10">
    <name type="scientific">Saponaria officinalis</name>
    <name type="common">Common soapwort</name>
    <name type="synonym">Lychnis saponaria</name>
    <dbReference type="NCBI Taxonomy" id="3572"/>
    <lineage>
        <taxon>Eukaryota</taxon>
        <taxon>Viridiplantae</taxon>
        <taxon>Streptophyta</taxon>
        <taxon>Embryophyta</taxon>
        <taxon>Tracheophyta</taxon>
        <taxon>Spermatophyta</taxon>
        <taxon>Magnoliopsida</taxon>
        <taxon>eudicotyledons</taxon>
        <taxon>Gunneridae</taxon>
        <taxon>Pentapetalae</taxon>
        <taxon>Caryophyllales</taxon>
        <taxon>Caryophyllaceae</taxon>
        <taxon>Caryophylleae</taxon>
        <taxon>Saponaria</taxon>
    </lineage>
</organism>
<evidence type="ECO:0000256" key="5">
    <source>
        <dbReference type="ARBA" id="ARBA00022927"/>
    </source>
</evidence>
<dbReference type="PANTHER" id="PTHR11711">
    <property type="entry name" value="ADP RIBOSYLATION FACTOR-RELATED"/>
    <property type="match status" value="1"/>
</dbReference>
<evidence type="ECO:0000256" key="6">
    <source>
        <dbReference type="ARBA" id="ARBA00023134"/>
    </source>
</evidence>
<keyword evidence="8" id="KW-0479">Metal-binding</keyword>
<dbReference type="Gene3D" id="3.40.50.300">
    <property type="entry name" value="P-loop containing nucleotide triphosphate hydrolases"/>
    <property type="match status" value="1"/>
</dbReference>